<gene>
    <name evidence="8" type="ORF">LITE_LOCUS34407</name>
</gene>
<dbReference type="InterPro" id="IPR036855">
    <property type="entry name" value="Znf_CCCH_sf"/>
</dbReference>
<evidence type="ECO:0000256" key="5">
    <source>
        <dbReference type="PROSITE-ProRule" id="PRU00723"/>
    </source>
</evidence>
<name>A0AAV0NNT7_9ROSI</name>
<dbReference type="InterPro" id="IPR000571">
    <property type="entry name" value="Znf_CCCH"/>
</dbReference>
<feature type="region of interest" description="Disordered" evidence="6">
    <location>
        <begin position="275"/>
        <end position="313"/>
    </location>
</feature>
<feature type="zinc finger region" description="C3H1-type" evidence="5">
    <location>
        <begin position="148"/>
        <end position="176"/>
    </location>
</feature>
<keyword evidence="4" id="KW-0238">DNA-binding</keyword>
<dbReference type="GO" id="GO:0003677">
    <property type="term" value="F:DNA binding"/>
    <property type="evidence" value="ECO:0007669"/>
    <property type="project" value="UniProtKB-KW"/>
</dbReference>
<dbReference type="GO" id="GO:0003729">
    <property type="term" value="F:mRNA binding"/>
    <property type="evidence" value="ECO:0007669"/>
    <property type="project" value="UniProtKB-ARBA"/>
</dbReference>
<feature type="compositionally biased region" description="Low complexity" evidence="6">
    <location>
        <begin position="450"/>
        <end position="471"/>
    </location>
</feature>
<evidence type="ECO:0000256" key="2">
    <source>
        <dbReference type="ARBA" id="ARBA00022771"/>
    </source>
</evidence>
<dbReference type="GO" id="GO:0008270">
    <property type="term" value="F:zinc ion binding"/>
    <property type="evidence" value="ECO:0007669"/>
    <property type="project" value="UniProtKB-KW"/>
</dbReference>
<dbReference type="EMBL" id="CAMGYJ010000008">
    <property type="protein sequence ID" value="CAI0460293.1"/>
    <property type="molecule type" value="Genomic_DNA"/>
</dbReference>
<feature type="domain" description="C3H1-type" evidence="7">
    <location>
        <begin position="353"/>
        <end position="381"/>
    </location>
</feature>
<keyword evidence="9" id="KW-1185">Reference proteome</keyword>
<feature type="domain" description="C3H1-type" evidence="7">
    <location>
        <begin position="103"/>
        <end position="131"/>
    </location>
</feature>
<feature type="zinc finger region" description="C3H1-type" evidence="5">
    <location>
        <begin position="58"/>
        <end position="86"/>
    </location>
</feature>
<feature type="zinc finger region" description="C3H1-type" evidence="5">
    <location>
        <begin position="353"/>
        <end position="381"/>
    </location>
</feature>
<evidence type="ECO:0000259" key="7">
    <source>
        <dbReference type="PROSITE" id="PS50103"/>
    </source>
</evidence>
<dbReference type="SUPFAM" id="SSF90229">
    <property type="entry name" value="CCCH zinc finger"/>
    <property type="match status" value="5"/>
</dbReference>
<proteinExistence type="predicted"/>
<sequence length="489" mass="52713">MPDTNTNNSGSNHKPVKSNVGSNQSPDKNIEEAIRRLKIHDNNQEQVGVTETGSYPDRPGEPDCVYYLRTGVCGYGSNCRYNHPQYAAQVTKASQFRDELPERAGEPDCGYYLKTGTCKYGSTCKYHHPKDRNGAGPVSYNLLGLPMRQDEKSCPYYLRTGSCKFGGACKFNHPQPAAALEPGVPLPGGLSTYGSTTSSSMIPTAGLPYIGALPTWSFPRVPYMSGPRLETPQAFAPLYISPSQGISPAQGWNTYVGNLSPMSSSPSILGSNLVFNTSRNHQGDSGGSSGQQTHLIYNAPPSSNLPSRPDQPECRHFMNTGTCKYGSDCKYHHPKDRTAQLATNPGPLGLPSRPGQALCSNYISYGFCKFGSNCRFDHPFTTGYPYSYSLTVPPLPVLDSSMVTYPRMSPAEPPSLSPSPNKVPNSNGAARNNKQQYQMSAGMNKKTMVTTTTTTTTTTPPSDDTTDTAGDPSPPPHSSSKASSEVSHD</sequence>
<dbReference type="PANTHER" id="PTHR12506">
    <property type="entry name" value="PROTEIN PHOSPHATASE RELATED"/>
    <property type="match status" value="1"/>
</dbReference>
<accession>A0AAV0NNT7</accession>
<feature type="zinc finger region" description="C3H1-type" evidence="5">
    <location>
        <begin position="308"/>
        <end position="336"/>
    </location>
</feature>
<evidence type="ECO:0000256" key="4">
    <source>
        <dbReference type="ARBA" id="ARBA00023125"/>
    </source>
</evidence>
<dbReference type="PROSITE" id="PS50103">
    <property type="entry name" value="ZF_C3H1"/>
    <property type="match status" value="5"/>
</dbReference>
<keyword evidence="3 5" id="KW-0862">Zinc</keyword>
<dbReference type="Gene3D" id="2.30.30.1190">
    <property type="match status" value="1"/>
</dbReference>
<feature type="zinc finger region" description="C3H1-type" evidence="5">
    <location>
        <begin position="103"/>
        <end position="131"/>
    </location>
</feature>
<feature type="compositionally biased region" description="Low complexity" evidence="6">
    <location>
        <begin position="478"/>
        <end position="489"/>
    </location>
</feature>
<evidence type="ECO:0000313" key="9">
    <source>
        <dbReference type="Proteomes" id="UP001154282"/>
    </source>
</evidence>
<comment type="caution">
    <text evidence="8">The sequence shown here is derived from an EMBL/GenBank/DDBJ whole genome shotgun (WGS) entry which is preliminary data.</text>
</comment>
<dbReference type="AlphaFoldDB" id="A0AAV0NNT7"/>
<evidence type="ECO:0000313" key="8">
    <source>
        <dbReference type="EMBL" id="CAI0460293.1"/>
    </source>
</evidence>
<feature type="region of interest" description="Disordered" evidence="6">
    <location>
        <begin position="408"/>
        <end position="489"/>
    </location>
</feature>
<reference evidence="8" key="1">
    <citation type="submission" date="2022-08" db="EMBL/GenBank/DDBJ databases">
        <authorList>
            <person name="Gutierrez-Valencia J."/>
        </authorList>
    </citation>
    <scope>NUCLEOTIDE SEQUENCE</scope>
</reference>
<evidence type="ECO:0000256" key="1">
    <source>
        <dbReference type="ARBA" id="ARBA00022723"/>
    </source>
</evidence>
<protein>
    <recommendedName>
        <fullName evidence="7">C3H1-type domain-containing protein</fullName>
    </recommendedName>
</protein>
<feature type="domain" description="C3H1-type" evidence="7">
    <location>
        <begin position="308"/>
        <end position="336"/>
    </location>
</feature>
<feature type="domain" description="C3H1-type" evidence="7">
    <location>
        <begin position="148"/>
        <end position="176"/>
    </location>
</feature>
<feature type="compositionally biased region" description="Polar residues" evidence="6">
    <location>
        <begin position="422"/>
        <end position="441"/>
    </location>
</feature>
<keyword evidence="2 5" id="KW-0863">Zinc-finger</keyword>
<dbReference type="InterPro" id="IPR050974">
    <property type="entry name" value="Plant_ZF_CCCH"/>
</dbReference>
<dbReference type="Pfam" id="PF00642">
    <property type="entry name" value="zf-CCCH"/>
    <property type="match status" value="5"/>
</dbReference>
<dbReference type="SMART" id="SM00356">
    <property type="entry name" value="ZnF_C3H1"/>
    <property type="match status" value="5"/>
</dbReference>
<feature type="region of interest" description="Disordered" evidence="6">
    <location>
        <begin position="1"/>
        <end position="31"/>
    </location>
</feature>
<evidence type="ECO:0000256" key="6">
    <source>
        <dbReference type="SAM" id="MobiDB-lite"/>
    </source>
</evidence>
<organism evidence="8 9">
    <name type="scientific">Linum tenue</name>
    <dbReference type="NCBI Taxonomy" id="586396"/>
    <lineage>
        <taxon>Eukaryota</taxon>
        <taxon>Viridiplantae</taxon>
        <taxon>Streptophyta</taxon>
        <taxon>Embryophyta</taxon>
        <taxon>Tracheophyta</taxon>
        <taxon>Spermatophyta</taxon>
        <taxon>Magnoliopsida</taxon>
        <taxon>eudicotyledons</taxon>
        <taxon>Gunneridae</taxon>
        <taxon>Pentapetalae</taxon>
        <taxon>rosids</taxon>
        <taxon>fabids</taxon>
        <taxon>Malpighiales</taxon>
        <taxon>Linaceae</taxon>
        <taxon>Linum</taxon>
    </lineage>
</organism>
<feature type="domain" description="C3H1-type" evidence="7">
    <location>
        <begin position="58"/>
        <end position="86"/>
    </location>
</feature>
<keyword evidence="1 5" id="KW-0479">Metal-binding</keyword>
<feature type="compositionally biased region" description="Polar residues" evidence="6">
    <location>
        <begin position="1"/>
        <end position="12"/>
    </location>
</feature>
<evidence type="ECO:0000256" key="3">
    <source>
        <dbReference type="ARBA" id="ARBA00022833"/>
    </source>
</evidence>
<dbReference type="PANTHER" id="PTHR12506:SF50">
    <property type="entry name" value="ZINC FINGER CCCH DOMAIN-CONTAINING PROTEIN 26"/>
    <property type="match status" value="1"/>
</dbReference>
<dbReference type="Gene3D" id="4.10.1000.10">
    <property type="entry name" value="Zinc finger, CCCH-type"/>
    <property type="match status" value="2"/>
</dbReference>
<dbReference type="Proteomes" id="UP001154282">
    <property type="component" value="Unassembled WGS sequence"/>
</dbReference>